<dbReference type="Pfam" id="PF21642">
    <property type="entry name" value="SP_0191-like"/>
    <property type="match status" value="1"/>
</dbReference>
<dbReference type="InterPro" id="IPR036699">
    <property type="entry name" value="YehR-like_sf"/>
</dbReference>
<dbReference type="Proteomes" id="UP000006459">
    <property type="component" value="Unassembled WGS sequence"/>
</dbReference>
<dbReference type="EMBL" id="AFFO01000015">
    <property type="protein sequence ID" value="EGJ37035.1"/>
    <property type="molecule type" value="Genomic_DNA"/>
</dbReference>
<accession>F3UZE3</accession>
<sequence>MAEHRSDSESVKQSSLQIDSSSKSSGEVEITSKTLVGDVQGVHHRDTVTYQGKKILSLHMEMQTDLPQDIALSYAELSPEEMTTRIQEGIKQDPQIAELLAIDGFKLVYSVTAERKFQTNVEMDFQKLTKEQIDKISSKKELGLGDFKDFTPERVILGLKMNGLKEE</sequence>
<feature type="domain" description="SP-0191-like C-terminal" evidence="2">
    <location>
        <begin position="33"/>
        <end position="156"/>
    </location>
</feature>
<organism evidence="3 4">
    <name type="scientific">Streptococcus sanguinis SK49</name>
    <dbReference type="NCBI Taxonomy" id="888808"/>
    <lineage>
        <taxon>Bacteria</taxon>
        <taxon>Bacillati</taxon>
        <taxon>Bacillota</taxon>
        <taxon>Bacilli</taxon>
        <taxon>Lactobacillales</taxon>
        <taxon>Streptococcaceae</taxon>
        <taxon>Streptococcus</taxon>
    </lineage>
</organism>
<proteinExistence type="predicted"/>
<dbReference type="AlphaFoldDB" id="F3UZE3"/>
<name>F3UZE3_STRSA</name>
<reference evidence="3 4" key="1">
    <citation type="submission" date="2011-03" db="EMBL/GenBank/DDBJ databases">
        <authorList>
            <person name="Muzny D."/>
            <person name="Qin X."/>
            <person name="Deng J."/>
            <person name="Jiang H."/>
            <person name="Liu Y."/>
            <person name="Qu J."/>
            <person name="Song X.-Z."/>
            <person name="Zhang L."/>
            <person name="Thornton R."/>
            <person name="Coyle M."/>
            <person name="Francisco L."/>
            <person name="Jackson L."/>
            <person name="Javaid M."/>
            <person name="Korchina V."/>
            <person name="Kovar C."/>
            <person name="Mata R."/>
            <person name="Mathew T."/>
            <person name="Ngo R."/>
            <person name="Nguyen L."/>
            <person name="Nguyen N."/>
            <person name="Okwuonu G."/>
            <person name="Ongeri F."/>
            <person name="Pham C."/>
            <person name="Simmons D."/>
            <person name="Wilczek-Boney K."/>
            <person name="Hale W."/>
            <person name="Jakkamsetti A."/>
            <person name="Pham P."/>
            <person name="Ruth R."/>
            <person name="San Lucas F."/>
            <person name="Warren J."/>
            <person name="Zhang J."/>
            <person name="Zhao Z."/>
            <person name="Zhou C."/>
            <person name="Zhu D."/>
            <person name="Lee S."/>
            <person name="Bess C."/>
            <person name="Blankenburg K."/>
            <person name="Forbes L."/>
            <person name="Fu Q."/>
            <person name="Gubbala S."/>
            <person name="Hirani K."/>
            <person name="Jayaseelan J.C."/>
            <person name="Lara F."/>
            <person name="Munidasa M."/>
            <person name="Palculict T."/>
            <person name="Patil S."/>
            <person name="Pu L.-L."/>
            <person name="Saada N."/>
            <person name="Tang L."/>
            <person name="Weissenberger G."/>
            <person name="Zhu Y."/>
            <person name="Hemphill L."/>
            <person name="Shang Y."/>
            <person name="Youmans B."/>
            <person name="Ayvaz T."/>
            <person name="Ross M."/>
            <person name="Santibanez J."/>
            <person name="Aqrawi P."/>
            <person name="Gross S."/>
            <person name="Joshi V."/>
            <person name="Fowler G."/>
            <person name="Nazareth L."/>
            <person name="Reid J."/>
            <person name="Worley K."/>
            <person name="Petrosino J."/>
            <person name="Highlander S."/>
            <person name="Gibbs R."/>
        </authorList>
    </citation>
    <scope>NUCLEOTIDE SEQUENCE [LARGE SCALE GENOMIC DNA]</scope>
    <source>
        <strain evidence="3 4">SK49</strain>
    </source>
</reference>
<protein>
    <recommendedName>
        <fullName evidence="2">SP-0191-like C-terminal domain-containing protein</fullName>
    </recommendedName>
</protein>
<feature type="compositionally biased region" description="Basic and acidic residues" evidence="1">
    <location>
        <begin position="1"/>
        <end position="10"/>
    </location>
</feature>
<gene>
    <name evidence="3" type="ORF">HMPREF9380_1882</name>
</gene>
<dbReference type="PATRIC" id="fig|888808.3.peg.1841"/>
<comment type="caution">
    <text evidence="3">The sequence shown here is derived from an EMBL/GenBank/DDBJ whole genome shotgun (WGS) entry which is preliminary data.</text>
</comment>
<dbReference type="NCBIfam" id="NF041193">
    <property type="entry name" value="lipo_SP0191"/>
    <property type="match status" value="1"/>
</dbReference>
<dbReference type="Gene3D" id="3.30.1830.10">
    <property type="entry name" value="YehR-like"/>
    <property type="match status" value="1"/>
</dbReference>
<dbReference type="InterPro" id="IPR048787">
    <property type="entry name" value="SP_0191-like_C"/>
</dbReference>
<dbReference type="eggNOG" id="ENOG5030CKD">
    <property type="taxonomic scope" value="Bacteria"/>
</dbReference>
<dbReference type="InterPro" id="IPR047840">
    <property type="entry name" value="SP_0191-like"/>
</dbReference>
<evidence type="ECO:0000259" key="2">
    <source>
        <dbReference type="Pfam" id="PF21642"/>
    </source>
</evidence>
<dbReference type="SUPFAM" id="SSF160704">
    <property type="entry name" value="YehR-like"/>
    <property type="match status" value="1"/>
</dbReference>
<evidence type="ECO:0000313" key="4">
    <source>
        <dbReference type="Proteomes" id="UP000006459"/>
    </source>
</evidence>
<evidence type="ECO:0000256" key="1">
    <source>
        <dbReference type="SAM" id="MobiDB-lite"/>
    </source>
</evidence>
<dbReference type="HOGENOM" id="CLU_118612_0_0_9"/>
<evidence type="ECO:0000313" key="3">
    <source>
        <dbReference type="EMBL" id="EGJ37035.1"/>
    </source>
</evidence>
<feature type="compositionally biased region" description="Low complexity" evidence="1">
    <location>
        <begin position="11"/>
        <end position="25"/>
    </location>
</feature>
<feature type="region of interest" description="Disordered" evidence="1">
    <location>
        <begin position="1"/>
        <end position="29"/>
    </location>
</feature>